<dbReference type="Proteomes" id="UP000011996">
    <property type="component" value="Unassembled WGS sequence"/>
</dbReference>
<gene>
    <name evidence="3" type="ORF">RESH_01753</name>
</gene>
<dbReference type="InterPro" id="IPR028098">
    <property type="entry name" value="Glyco_trans_4-like_N"/>
</dbReference>
<dbReference type="AlphaFoldDB" id="M5S831"/>
<dbReference type="InterPro" id="IPR001296">
    <property type="entry name" value="Glyco_trans_1"/>
</dbReference>
<dbReference type="Pfam" id="PF13579">
    <property type="entry name" value="Glyco_trans_4_4"/>
    <property type="match status" value="1"/>
</dbReference>
<dbReference type="STRING" id="1263868.RESH_01753"/>
<keyword evidence="3" id="KW-0808">Transferase</keyword>
<feature type="domain" description="Glycosyl transferase family 1" evidence="1">
    <location>
        <begin position="220"/>
        <end position="388"/>
    </location>
</feature>
<sequence length="414" mass="46067">MRIAHVITRMIIGGAQENTLHNCQDLVHLHGDEVLLVTGPAVGPEGDLLSKRVRTNENVVDDSANEAKGRAGRFDLDGLPIELIDSLRRAIHPVHDWNASRDLRRTLLDFDPDVVHTHSAKGGLLGRHVGWGLTRTSTGKRPVVVHTVHGAPFHEYQSKMAHDFFVRCERWAASRCHKLISVADAMTDLMVDAGVAPREKFVTIHSGMNVDPFVHAVDHREAVRQKYGLRDEHVVVGKIARLFHLKGHADLVPAAKLVADRHPNVRFLLVGDGILRAELEQQIESLGLKEHFIFTGLVPPTEVPAMIGAMDILVHASYREGLARALPQALIAGRPAISYDIDGAREVVIDDRTGYLVGAGQVAELADRMIRLVGDQELRQRMGREGQSRFTDLFRHETMTRRIRELYADLISAH</sequence>
<protein>
    <submittedName>
        <fullName evidence="3">Glycosyl transferase group 1</fullName>
        <ecNumber evidence="3">2.4.-.-</ecNumber>
    </submittedName>
</protein>
<evidence type="ECO:0000259" key="2">
    <source>
        <dbReference type="Pfam" id="PF13579"/>
    </source>
</evidence>
<dbReference type="CDD" id="cd03808">
    <property type="entry name" value="GT4_CapM-like"/>
    <property type="match status" value="1"/>
</dbReference>
<comment type="caution">
    <text evidence="3">The sequence shown here is derived from an EMBL/GenBank/DDBJ whole genome shotgun (WGS) entry which is preliminary data.</text>
</comment>
<reference evidence="3 4" key="1">
    <citation type="journal article" date="2013" name="Mar. Genomics">
        <title>Expression of sulfatases in Rhodopirellula baltica and the diversity of sulfatases in the genus Rhodopirellula.</title>
        <authorList>
            <person name="Wegner C.E."/>
            <person name="Richter-Heitmann T."/>
            <person name="Klindworth A."/>
            <person name="Klockow C."/>
            <person name="Richter M."/>
            <person name="Achstetter T."/>
            <person name="Glockner F.O."/>
            <person name="Harder J."/>
        </authorList>
    </citation>
    <scope>NUCLEOTIDE SEQUENCE [LARGE SCALE GENOMIC DNA]</scope>
    <source>
        <strain evidence="3 4">SH398</strain>
    </source>
</reference>
<evidence type="ECO:0000259" key="1">
    <source>
        <dbReference type="Pfam" id="PF00534"/>
    </source>
</evidence>
<dbReference type="Pfam" id="PF00534">
    <property type="entry name" value="Glycos_transf_1"/>
    <property type="match status" value="1"/>
</dbReference>
<evidence type="ECO:0000313" key="4">
    <source>
        <dbReference type="Proteomes" id="UP000011996"/>
    </source>
</evidence>
<dbReference type="PATRIC" id="fig|1263868.3.peg.1902"/>
<dbReference type="EC" id="2.4.-.-" evidence="3"/>
<evidence type="ECO:0000313" key="3">
    <source>
        <dbReference type="EMBL" id="EMI27646.1"/>
    </source>
</evidence>
<dbReference type="PANTHER" id="PTHR12526">
    <property type="entry name" value="GLYCOSYLTRANSFERASE"/>
    <property type="match status" value="1"/>
</dbReference>
<dbReference type="OrthoDB" id="9806653at2"/>
<dbReference type="GO" id="GO:0016757">
    <property type="term" value="F:glycosyltransferase activity"/>
    <property type="evidence" value="ECO:0007669"/>
    <property type="project" value="UniProtKB-KW"/>
</dbReference>
<dbReference type="PANTHER" id="PTHR12526:SF630">
    <property type="entry name" value="GLYCOSYLTRANSFERASE"/>
    <property type="match status" value="1"/>
</dbReference>
<dbReference type="Gene3D" id="3.40.50.2000">
    <property type="entry name" value="Glycogen Phosphorylase B"/>
    <property type="match status" value="2"/>
</dbReference>
<name>M5S831_9BACT</name>
<dbReference type="EMBL" id="ANOF01000061">
    <property type="protein sequence ID" value="EMI27646.1"/>
    <property type="molecule type" value="Genomic_DNA"/>
</dbReference>
<keyword evidence="3" id="KW-0328">Glycosyltransferase</keyword>
<organism evidence="3 4">
    <name type="scientific">Rhodopirellula europaea SH398</name>
    <dbReference type="NCBI Taxonomy" id="1263868"/>
    <lineage>
        <taxon>Bacteria</taxon>
        <taxon>Pseudomonadati</taxon>
        <taxon>Planctomycetota</taxon>
        <taxon>Planctomycetia</taxon>
        <taxon>Pirellulales</taxon>
        <taxon>Pirellulaceae</taxon>
        <taxon>Rhodopirellula</taxon>
    </lineage>
</organism>
<dbReference type="RefSeq" id="WP_008665414.1">
    <property type="nucleotide sequence ID" value="NZ_ANOF01000061.1"/>
</dbReference>
<accession>M5S831</accession>
<feature type="domain" description="Glycosyltransferase subfamily 4-like N-terminal" evidence="2">
    <location>
        <begin position="13"/>
        <end position="206"/>
    </location>
</feature>
<proteinExistence type="predicted"/>
<dbReference type="SUPFAM" id="SSF53756">
    <property type="entry name" value="UDP-Glycosyltransferase/glycogen phosphorylase"/>
    <property type="match status" value="1"/>
</dbReference>